<feature type="active site" description="Proton donor/acceptor" evidence="11">
    <location>
        <position position="375"/>
    </location>
</feature>
<reference evidence="14 15" key="1">
    <citation type="submission" date="2009-08" db="EMBL/GenBank/DDBJ databases">
        <title>The Genome Sequence of Spizellomyces punctatus strain DAOM BR117.</title>
        <authorList>
            <consortium name="The Broad Institute Genome Sequencing Platform"/>
            <person name="Russ C."/>
            <person name="Cuomo C."/>
            <person name="Shea T."/>
            <person name="Young S.K."/>
            <person name="Zeng Q."/>
            <person name="Koehrsen M."/>
            <person name="Haas B."/>
            <person name="Borodovsky M."/>
            <person name="Guigo R."/>
            <person name="Alvarado L."/>
            <person name="Berlin A."/>
            <person name="Bochicchio J."/>
            <person name="Borenstein D."/>
            <person name="Chapman S."/>
            <person name="Chen Z."/>
            <person name="Engels R."/>
            <person name="Freedman E."/>
            <person name="Gellesch M."/>
            <person name="Goldberg J."/>
            <person name="Griggs A."/>
            <person name="Gujja S."/>
            <person name="Heiman D."/>
            <person name="Hepburn T."/>
            <person name="Howarth C."/>
            <person name="Jen D."/>
            <person name="Larson L."/>
            <person name="Lewis B."/>
            <person name="Mehta T."/>
            <person name="Park D."/>
            <person name="Pearson M."/>
            <person name="Roberts A."/>
            <person name="Saif S."/>
            <person name="Shenoy N."/>
            <person name="Sisk P."/>
            <person name="Stolte C."/>
            <person name="Sykes S."/>
            <person name="Thomson T."/>
            <person name="Walk T."/>
            <person name="White J."/>
            <person name="Yandava C."/>
            <person name="Burger G."/>
            <person name="Gray M.W."/>
            <person name="Holland P.W.H."/>
            <person name="King N."/>
            <person name="Lang F.B.F."/>
            <person name="Roger A.J."/>
            <person name="Ruiz-Trillo I."/>
            <person name="Lander E."/>
            <person name="Nusbaum C."/>
        </authorList>
    </citation>
    <scope>NUCLEOTIDE SEQUENCE [LARGE SCALE GENOMIC DNA]</scope>
    <source>
        <strain evidence="14 15">DAOM BR117</strain>
    </source>
</reference>
<evidence type="ECO:0000259" key="13">
    <source>
        <dbReference type="PROSITE" id="PS52035"/>
    </source>
</evidence>
<dbReference type="GO" id="GO:0008270">
    <property type="term" value="F:zinc ion binding"/>
    <property type="evidence" value="ECO:0007669"/>
    <property type="project" value="InterPro"/>
</dbReference>
<gene>
    <name evidence="14" type="ORF">SPPG_06768</name>
</gene>
<dbReference type="PROSITE" id="PS52035">
    <property type="entry name" value="PEPTIDASE_M14"/>
    <property type="match status" value="1"/>
</dbReference>
<dbReference type="Pfam" id="PF00246">
    <property type="entry name" value="Peptidase_M14"/>
    <property type="match status" value="1"/>
</dbReference>
<dbReference type="VEuPathDB" id="FungiDB:SPPG_06768"/>
<accession>A0A0L0HAN2</accession>
<evidence type="ECO:0000256" key="9">
    <source>
        <dbReference type="ARBA" id="ARBA00023049"/>
    </source>
</evidence>
<dbReference type="GeneID" id="27690049"/>
<dbReference type="PANTHER" id="PTHR11705">
    <property type="entry name" value="PROTEASE FAMILY M14 CARBOXYPEPTIDASE A,B"/>
    <property type="match status" value="1"/>
</dbReference>
<proteinExistence type="inferred from homology"/>
<dbReference type="eggNOG" id="KOG2650">
    <property type="taxonomic scope" value="Eukaryota"/>
</dbReference>
<evidence type="ECO:0000256" key="10">
    <source>
        <dbReference type="ARBA" id="ARBA00023157"/>
    </source>
</evidence>
<feature type="domain" description="Peptidase M14" evidence="13">
    <location>
        <begin position="115"/>
        <end position="397"/>
    </location>
</feature>
<dbReference type="RefSeq" id="XP_016605808.1">
    <property type="nucleotide sequence ID" value="XM_016754968.1"/>
</dbReference>
<keyword evidence="3" id="KW-0121">Carboxypeptidase</keyword>
<dbReference type="EMBL" id="KQ257462">
    <property type="protein sequence ID" value="KNC97768.1"/>
    <property type="molecule type" value="Genomic_DNA"/>
</dbReference>
<keyword evidence="10" id="KW-1015">Disulfide bond</keyword>
<dbReference type="InterPro" id="IPR057246">
    <property type="entry name" value="CARBOXYPEPT_ZN_1"/>
</dbReference>
<evidence type="ECO:0000256" key="6">
    <source>
        <dbReference type="ARBA" id="ARBA00022729"/>
    </source>
</evidence>
<keyword evidence="5" id="KW-0479">Metal-binding</keyword>
<dbReference type="OrthoDB" id="3626597at2759"/>
<dbReference type="FunFam" id="3.40.630.10:FF:000084">
    <property type="entry name" value="Carboxypeptidase B2"/>
    <property type="match status" value="1"/>
</dbReference>
<dbReference type="AlphaFoldDB" id="A0A0L0HAN2"/>
<dbReference type="SUPFAM" id="SSF53187">
    <property type="entry name" value="Zn-dependent exopeptidases"/>
    <property type="match status" value="1"/>
</dbReference>
<dbReference type="PANTHER" id="PTHR11705:SF143">
    <property type="entry name" value="SLL0236 PROTEIN"/>
    <property type="match status" value="1"/>
</dbReference>
<keyword evidence="9" id="KW-0482">Metalloprotease</keyword>
<evidence type="ECO:0000313" key="14">
    <source>
        <dbReference type="EMBL" id="KNC97768.1"/>
    </source>
</evidence>
<dbReference type="InParanoid" id="A0A0L0HAN2"/>
<evidence type="ECO:0000256" key="3">
    <source>
        <dbReference type="ARBA" id="ARBA00022645"/>
    </source>
</evidence>
<feature type="signal peptide" evidence="12">
    <location>
        <begin position="1"/>
        <end position="19"/>
    </location>
</feature>
<keyword evidence="15" id="KW-1185">Reference proteome</keyword>
<evidence type="ECO:0000256" key="2">
    <source>
        <dbReference type="ARBA" id="ARBA00005988"/>
    </source>
</evidence>
<keyword evidence="4" id="KW-0645">Protease</keyword>
<dbReference type="FunCoup" id="A0A0L0HAN2">
    <property type="interactions" value="6"/>
</dbReference>
<protein>
    <recommendedName>
        <fullName evidence="13">Peptidase M14 domain-containing protein</fullName>
    </recommendedName>
</protein>
<evidence type="ECO:0000256" key="8">
    <source>
        <dbReference type="ARBA" id="ARBA00022833"/>
    </source>
</evidence>
<dbReference type="InterPro" id="IPR036990">
    <property type="entry name" value="M14A-like_propep"/>
</dbReference>
<dbReference type="GO" id="GO:0006508">
    <property type="term" value="P:proteolysis"/>
    <property type="evidence" value="ECO:0007669"/>
    <property type="project" value="UniProtKB-KW"/>
</dbReference>
<keyword evidence="7" id="KW-0378">Hydrolase</keyword>
<comment type="cofactor">
    <cofactor evidence="1">
        <name>Zn(2+)</name>
        <dbReference type="ChEBI" id="CHEBI:29105"/>
    </cofactor>
</comment>
<dbReference type="InterPro" id="IPR000834">
    <property type="entry name" value="Peptidase_M14"/>
</dbReference>
<dbReference type="OMA" id="WPYKWEG"/>
<keyword evidence="8" id="KW-0862">Zinc</keyword>
<dbReference type="PROSITE" id="PS00132">
    <property type="entry name" value="CARBOXYPEPT_ZN_1"/>
    <property type="match status" value="1"/>
</dbReference>
<evidence type="ECO:0000313" key="15">
    <source>
        <dbReference type="Proteomes" id="UP000053201"/>
    </source>
</evidence>
<evidence type="ECO:0000256" key="4">
    <source>
        <dbReference type="ARBA" id="ARBA00022670"/>
    </source>
</evidence>
<dbReference type="GO" id="GO:0004181">
    <property type="term" value="F:metallocarboxypeptidase activity"/>
    <property type="evidence" value="ECO:0007669"/>
    <property type="project" value="InterPro"/>
</dbReference>
<dbReference type="SMART" id="SM00631">
    <property type="entry name" value="Zn_pept"/>
    <property type="match status" value="1"/>
</dbReference>
<dbReference type="CDD" id="cd03860">
    <property type="entry name" value="M14_CP_A-B_like"/>
    <property type="match status" value="1"/>
</dbReference>
<evidence type="ECO:0000256" key="11">
    <source>
        <dbReference type="PROSITE-ProRule" id="PRU01379"/>
    </source>
</evidence>
<evidence type="ECO:0000256" key="1">
    <source>
        <dbReference type="ARBA" id="ARBA00001947"/>
    </source>
</evidence>
<organism evidence="14 15">
    <name type="scientific">Spizellomyces punctatus (strain DAOM BR117)</name>
    <dbReference type="NCBI Taxonomy" id="645134"/>
    <lineage>
        <taxon>Eukaryota</taxon>
        <taxon>Fungi</taxon>
        <taxon>Fungi incertae sedis</taxon>
        <taxon>Chytridiomycota</taxon>
        <taxon>Chytridiomycota incertae sedis</taxon>
        <taxon>Chytridiomycetes</taxon>
        <taxon>Spizellomycetales</taxon>
        <taxon>Spizellomycetaceae</taxon>
        <taxon>Spizellomyces</taxon>
    </lineage>
</organism>
<dbReference type="Gene3D" id="3.30.70.340">
    <property type="entry name" value="Metallocarboxypeptidase-like"/>
    <property type="match status" value="1"/>
</dbReference>
<evidence type="ECO:0000256" key="5">
    <source>
        <dbReference type="ARBA" id="ARBA00022723"/>
    </source>
</evidence>
<keyword evidence="6 12" id="KW-0732">Signal</keyword>
<evidence type="ECO:0000256" key="7">
    <source>
        <dbReference type="ARBA" id="ARBA00022801"/>
    </source>
</evidence>
<dbReference type="SUPFAM" id="SSF54897">
    <property type="entry name" value="Protease propeptides/inhibitors"/>
    <property type="match status" value="1"/>
</dbReference>
<dbReference type="PRINTS" id="PR00765">
    <property type="entry name" value="CRBOXYPTASEA"/>
</dbReference>
<evidence type="ECO:0000256" key="12">
    <source>
        <dbReference type="SAM" id="SignalP"/>
    </source>
</evidence>
<dbReference type="Gene3D" id="3.40.630.10">
    <property type="entry name" value="Zn peptidases"/>
    <property type="match status" value="1"/>
</dbReference>
<dbReference type="GO" id="GO:0005615">
    <property type="term" value="C:extracellular space"/>
    <property type="evidence" value="ECO:0007669"/>
    <property type="project" value="TreeGrafter"/>
</dbReference>
<feature type="chain" id="PRO_5005539816" description="Peptidase M14 domain-containing protein" evidence="12">
    <location>
        <begin position="20"/>
        <end position="397"/>
    </location>
</feature>
<dbReference type="Proteomes" id="UP000053201">
    <property type="component" value="Unassembled WGS sequence"/>
</dbReference>
<dbReference type="STRING" id="645134.A0A0L0HAN2"/>
<comment type="similarity">
    <text evidence="2 11">Belongs to the peptidase M14 family.</text>
</comment>
<sequence>MHLLSSIAPIFLLATLASAKPVPRSDQVVRCTLTSDAQIAHIKASHLDVWSHSLGLNHPADIRVSATERAQLEATGAKCDVFIDDLAPLLEAEQQPHLAIRQGPSALAADPYFSSYKPYSQIVDKVKAWAQAYPDRVKYLGSIGASTEGREIPAFKITNNKIPSSSKKSIYFNGGIHAREWISSATVMYVANALITSTDPQLSDFLDKVEFYITPISNPDGYEYSRTQDRYWRKNRGSNSNSNCVGVDLNRNWDEHFGVVGVDSNPCSETYNGPSAFSEPETKALSKFILSLPNRIAGIDWHSYGQYILRPWGWTTTKSKNEALYKALGDGVRDAIATFNGNRYSSITGAELYPASGATDDWMTAKAKMTGFTIELRDTGRIADNVNTLHGISLTIQ</sequence>
<name>A0A0L0HAN2_SPIPD</name>